<protein>
    <submittedName>
        <fullName evidence="3">ORF2</fullName>
    </submittedName>
</protein>
<dbReference type="EMBL" id="KY246497">
    <property type="protein sequence ID" value="ASA48562.1"/>
    <property type="molecule type" value="Genomic_DNA"/>
</dbReference>
<sequence>MCAALPSSGFPDLHHPDQYRKSEARWKKQLSKQHLEFCSCGNFLNHFRWPTGEEGGGNRGDRDGGPIEEGATGGEEEDIEGRTMAEEDISDQELLQ</sequence>
<evidence type="ECO:0000256" key="1">
    <source>
        <dbReference type="SAM" id="MobiDB-lite"/>
    </source>
</evidence>
<dbReference type="Pfam" id="PF02957">
    <property type="entry name" value="TT_ORF2-like"/>
    <property type="match status" value="1"/>
</dbReference>
<feature type="domain" description="Hepatitis TT virus Orf2/Gyrovirus Vp2 N-terminal" evidence="2">
    <location>
        <begin position="19"/>
        <end position="68"/>
    </location>
</feature>
<reference evidence="3" key="1">
    <citation type="journal article" date="2017" name="Virus Evol.">
        <title>Diverse and highly recombinant anelloviruses associated with Weddell seals in Antarctica.</title>
        <authorList>
            <person name="Fahsbender E."/>
            <person name="Burns J.M."/>
            <person name="Kim S."/>
            <person name="Kraberger S."/>
            <person name="Frankfurter G."/>
            <person name="Eilers A."/>
            <person name="Shero M."/>
            <person name="Beltran R."/>
            <person name="Kirkham A."/>
            <person name="McCorkell R."/>
            <person name="Berngartt R."/>
            <person name="Male M.F."/>
            <person name="Ballard G."/>
            <person name="Ainley D.G."/>
            <person name="Breitbart M."/>
            <person name="Varsani A."/>
        </authorList>
    </citation>
    <scope>NUCLEOTIDE SEQUENCE</scope>
    <source>
        <strain evidence="3">TTLwV-1_gt5_wsn34</strain>
    </source>
</reference>
<name>A0A1Z2RVD5_9VIRU</name>
<evidence type="ECO:0000259" key="2">
    <source>
        <dbReference type="Pfam" id="PF02957"/>
    </source>
</evidence>
<feature type="region of interest" description="Disordered" evidence="1">
    <location>
        <begin position="48"/>
        <end position="96"/>
    </location>
</feature>
<proteinExistence type="predicted"/>
<accession>A0A1Z2RVD5</accession>
<organism evidence="3">
    <name type="scientific">Torque teno Leptonychotes weddellii virus-1</name>
    <dbReference type="NCBI Taxonomy" id="2012676"/>
    <lineage>
        <taxon>Viruses</taxon>
        <taxon>Monodnaviria</taxon>
        <taxon>Shotokuvirae</taxon>
        <taxon>Commensaviricota</taxon>
        <taxon>Cardeaviricetes</taxon>
        <taxon>Sanitavirales</taxon>
        <taxon>Anelloviridae</taxon>
        <taxon>Lambdatorquevirus</taxon>
        <taxon>Lambdatorquevirus phoci5</taxon>
    </lineage>
</organism>
<feature type="compositionally biased region" description="Acidic residues" evidence="1">
    <location>
        <begin position="86"/>
        <end position="96"/>
    </location>
</feature>
<evidence type="ECO:0000313" key="3">
    <source>
        <dbReference type="EMBL" id="ASA48562.1"/>
    </source>
</evidence>
<dbReference type="InterPro" id="IPR004118">
    <property type="entry name" value="HEV_TT_vir_Orf2/Gyrovir_Vp2_N"/>
</dbReference>